<gene>
    <name evidence="4" type="ORF">DM484_02325</name>
</gene>
<dbReference type="AlphaFoldDB" id="A0A2W4RR52"/>
<dbReference type="InterPro" id="IPR052046">
    <property type="entry name" value="GH57_Enzymes"/>
</dbReference>
<evidence type="ECO:0000256" key="1">
    <source>
        <dbReference type="ARBA" id="ARBA00006821"/>
    </source>
</evidence>
<evidence type="ECO:0000313" key="5">
    <source>
        <dbReference type="Proteomes" id="UP000249396"/>
    </source>
</evidence>
<dbReference type="PANTHER" id="PTHR36306:SF1">
    <property type="entry name" value="ALPHA-AMYLASE-RELATED"/>
    <property type="match status" value="1"/>
</dbReference>
<evidence type="ECO:0000259" key="3">
    <source>
        <dbReference type="Pfam" id="PF03065"/>
    </source>
</evidence>
<dbReference type="PANTHER" id="PTHR36306">
    <property type="entry name" value="ALPHA-AMYLASE-RELATED-RELATED"/>
    <property type="match status" value="1"/>
</dbReference>
<dbReference type="Pfam" id="PF03065">
    <property type="entry name" value="Glyco_hydro_57"/>
    <property type="match status" value="1"/>
</dbReference>
<evidence type="ECO:0000313" key="4">
    <source>
        <dbReference type="EMBL" id="PZN84816.1"/>
    </source>
</evidence>
<sequence length="452" mass="53025">MAKMYVAFLLDLFQPSSQNDKVIDEVTRECYQPLVELFNSKPNAKFTVSLANSLASLLIEFRKDKVIEGLKQAVKFGKIEMIHTGAYHPIFPLLPDQEVKRQIALDKDLKSEHFGVTTTSGIFSPEMCYHDKLLPLYQEMGFQWTIIDDCVMEINGIRIPQHEIYHVNDIAVFMRSELWSNRIKNGHHLTGREFVRQMEAEIQLQQQDCYTIIAISGETFGHHVKYYQETFLRDMLCKLSKSDSVELCLVSDLLNIKGLSKIEKPKEVGQIFEYFPPCSWATQPDNYKRGDYYPLWKSKDNPIHENLWKLTDLIWDANSNINFNIEGDEQHSGLNKLRDLLDRAFYSTQYFWASIWFWNPERIYEGIDLQMRTLYLTASLMDNYELLKAGQEIYTQLMWAIHQRTQEELNSELDKSLAKLNTDSDFKKRILPWLNSIKQAIDYHELRNINNT</sequence>
<dbReference type="GO" id="GO:0003824">
    <property type="term" value="F:catalytic activity"/>
    <property type="evidence" value="ECO:0007669"/>
    <property type="project" value="InterPro"/>
</dbReference>
<dbReference type="SUPFAM" id="SSF88713">
    <property type="entry name" value="Glycoside hydrolase/deacetylase"/>
    <property type="match status" value="1"/>
</dbReference>
<dbReference type="GO" id="GO:0005975">
    <property type="term" value="P:carbohydrate metabolic process"/>
    <property type="evidence" value="ECO:0007669"/>
    <property type="project" value="InterPro"/>
</dbReference>
<dbReference type="EMBL" id="QJPH01000143">
    <property type="protein sequence ID" value="PZN84816.1"/>
    <property type="molecule type" value="Genomic_DNA"/>
</dbReference>
<proteinExistence type="inferred from homology"/>
<organism evidence="4 5">
    <name type="scientific">Candidatus Methylumidiphilus alinenensis</name>
    <dbReference type="NCBI Taxonomy" id="2202197"/>
    <lineage>
        <taxon>Bacteria</taxon>
        <taxon>Pseudomonadati</taxon>
        <taxon>Pseudomonadota</taxon>
        <taxon>Gammaproteobacteria</taxon>
        <taxon>Methylococcales</taxon>
        <taxon>Candidatus Methylumidiphilus</taxon>
    </lineage>
</organism>
<evidence type="ECO:0000256" key="2">
    <source>
        <dbReference type="ARBA" id="ARBA00023277"/>
    </source>
</evidence>
<dbReference type="Gene3D" id="3.20.110.20">
    <property type="match status" value="1"/>
</dbReference>
<keyword evidence="2" id="KW-0119">Carbohydrate metabolism</keyword>
<dbReference type="InterPro" id="IPR004300">
    <property type="entry name" value="Glyco_hydro_57_N"/>
</dbReference>
<comment type="similarity">
    <text evidence="1">Belongs to the glycosyl hydrolase 57 family.</text>
</comment>
<dbReference type="InterPro" id="IPR011330">
    <property type="entry name" value="Glyco_hydro/deAcase_b/a-brl"/>
</dbReference>
<feature type="domain" description="Glycoside hydrolase family 57 N-terminal" evidence="3">
    <location>
        <begin position="21"/>
        <end position="255"/>
    </location>
</feature>
<protein>
    <recommendedName>
        <fullName evidence="3">Glycoside hydrolase family 57 N-terminal domain-containing protein</fullName>
    </recommendedName>
</protein>
<reference evidence="4 5" key="1">
    <citation type="journal article" date="2018" name="Aquat. Microb. Ecol.">
        <title>Gammaproteobacterial methanotrophs dominate.</title>
        <authorList>
            <person name="Rissanen A.J."/>
            <person name="Saarenheimo J."/>
            <person name="Tiirola M."/>
            <person name="Peura S."/>
            <person name="Aalto S.L."/>
            <person name="Karvinen A."/>
            <person name="Nykanen H."/>
        </authorList>
    </citation>
    <scope>NUCLEOTIDE SEQUENCE [LARGE SCALE GENOMIC DNA]</scope>
    <source>
        <strain evidence="4">AMbin10</strain>
    </source>
</reference>
<accession>A0A2W4RR52</accession>
<dbReference type="Proteomes" id="UP000249396">
    <property type="component" value="Unassembled WGS sequence"/>
</dbReference>
<name>A0A2W4RR52_9GAMM</name>
<comment type="caution">
    <text evidence="4">The sequence shown here is derived from an EMBL/GenBank/DDBJ whole genome shotgun (WGS) entry which is preliminary data.</text>
</comment>